<evidence type="ECO:0000259" key="12">
    <source>
        <dbReference type="PROSITE" id="PS50893"/>
    </source>
</evidence>
<dbReference type="Pfam" id="PF00664">
    <property type="entry name" value="ABC_membrane"/>
    <property type="match status" value="1"/>
</dbReference>
<dbReference type="InterPro" id="IPR044726">
    <property type="entry name" value="ABCC_6TM_D2"/>
</dbReference>
<comment type="subcellular location">
    <subcellularLocation>
        <location evidence="1">Cell membrane</location>
        <topology evidence="1">Multi-pass membrane protein</topology>
    </subcellularLocation>
</comment>
<dbReference type="Proteomes" id="UP000781932">
    <property type="component" value="Unassembled WGS sequence"/>
</dbReference>
<gene>
    <name evidence="14" type="ORF">CkaCkLH20_07447</name>
</gene>
<feature type="domain" description="ABC transmembrane type-1" evidence="13">
    <location>
        <begin position="271"/>
        <end position="555"/>
    </location>
</feature>
<dbReference type="Pfam" id="PF00005">
    <property type="entry name" value="ABC_tran"/>
    <property type="match status" value="2"/>
</dbReference>
<evidence type="ECO:0000313" key="14">
    <source>
        <dbReference type="EMBL" id="KAF9875181.1"/>
    </source>
</evidence>
<name>A0A9P6I725_9PEZI</name>
<evidence type="ECO:0000259" key="13">
    <source>
        <dbReference type="PROSITE" id="PS50929"/>
    </source>
</evidence>
<dbReference type="InterPro" id="IPR050173">
    <property type="entry name" value="ABC_transporter_C-like"/>
</dbReference>
<keyword evidence="15" id="KW-1185">Reference proteome</keyword>
<feature type="transmembrane region" description="Helical" evidence="11">
    <location>
        <begin position="378"/>
        <end position="400"/>
    </location>
</feature>
<dbReference type="FunFam" id="1.20.1560.10:FF:000055">
    <property type="entry name" value="ABC multidrug transporter (Eurofung)"/>
    <property type="match status" value="1"/>
</dbReference>
<dbReference type="PANTHER" id="PTHR24223:SF404">
    <property type="entry name" value="ABC MULTIDRUG TRANSPORTER (EUROFUNG)-RELATED"/>
    <property type="match status" value="1"/>
</dbReference>
<dbReference type="InterPro" id="IPR011527">
    <property type="entry name" value="ABC1_TM_dom"/>
</dbReference>
<dbReference type="SUPFAM" id="SSF90123">
    <property type="entry name" value="ABC transporter transmembrane region"/>
    <property type="match status" value="2"/>
</dbReference>
<feature type="transmembrane region" description="Helical" evidence="11">
    <location>
        <begin position="932"/>
        <end position="954"/>
    </location>
</feature>
<feature type="transmembrane region" description="Helical" evidence="11">
    <location>
        <begin position="1030"/>
        <end position="1050"/>
    </location>
</feature>
<keyword evidence="4" id="KW-1003">Cell membrane</keyword>
<feature type="domain" description="ABC transmembrane type-1" evidence="13">
    <location>
        <begin position="893"/>
        <end position="1172"/>
    </location>
</feature>
<dbReference type="SUPFAM" id="SSF52540">
    <property type="entry name" value="P-loop containing nucleoside triphosphate hydrolases"/>
    <property type="match status" value="2"/>
</dbReference>
<dbReference type="InterPro" id="IPR003439">
    <property type="entry name" value="ABC_transporter-like_ATP-bd"/>
</dbReference>
<evidence type="ECO:0000256" key="8">
    <source>
        <dbReference type="ARBA" id="ARBA00022989"/>
    </source>
</evidence>
<keyword evidence="6" id="KW-0547">Nucleotide-binding</keyword>
<keyword evidence="7" id="KW-0067">ATP-binding</keyword>
<proteinExistence type="inferred from homology"/>
<dbReference type="RefSeq" id="XP_038744642.1">
    <property type="nucleotide sequence ID" value="XM_038890164.1"/>
</dbReference>
<comment type="caution">
    <text evidence="14">The sequence shown here is derived from an EMBL/GenBank/DDBJ whole genome shotgun (WGS) entry which is preliminary data.</text>
</comment>
<feature type="transmembrane region" description="Helical" evidence="11">
    <location>
        <begin position="489"/>
        <end position="515"/>
    </location>
</feature>
<dbReference type="Gene3D" id="1.20.1560.10">
    <property type="entry name" value="ABC transporter type 1, transmembrane domain"/>
    <property type="match status" value="2"/>
</dbReference>
<feature type="domain" description="ABC transporter" evidence="12">
    <location>
        <begin position="610"/>
        <end position="834"/>
    </location>
</feature>
<dbReference type="GO" id="GO:0005524">
    <property type="term" value="F:ATP binding"/>
    <property type="evidence" value="ECO:0007669"/>
    <property type="project" value="UniProtKB-KW"/>
</dbReference>
<reference evidence="14" key="2">
    <citation type="submission" date="2020-11" db="EMBL/GenBank/DDBJ databases">
        <title>Whole genome sequencing of Colletotrichum sp.</title>
        <authorList>
            <person name="Li H."/>
        </authorList>
    </citation>
    <scope>NUCLEOTIDE SEQUENCE</scope>
    <source>
        <strain evidence="14">CkLH20</strain>
    </source>
</reference>
<dbReference type="SMART" id="SM00382">
    <property type="entry name" value="AAA"/>
    <property type="match status" value="2"/>
</dbReference>
<dbReference type="PROSITE" id="PS50893">
    <property type="entry name" value="ABC_TRANSPORTER_2"/>
    <property type="match status" value="2"/>
</dbReference>
<evidence type="ECO:0000256" key="7">
    <source>
        <dbReference type="ARBA" id="ARBA00022840"/>
    </source>
</evidence>
<keyword evidence="10" id="KW-0325">Glycoprotein</keyword>
<dbReference type="InterPro" id="IPR027417">
    <property type="entry name" value="P-loop_NTPase"/>
</dbReference>
<dbReference type="Gene3D" id="3.40.50.300">
    <property type="entry name" value="P-loop containing nucleotide triphosphate hydrolases"/>
    <property type="match status" value="2"/>
</dbReference>
<feature type="transmembrane region" description="Helical" evidence="11">
    <location>
        <begin position="270"/>
        <end position="291"/>
    </location>
</feature>
<feature type="transmembrane region" description="Helical" evidence="11">
    <location>
        <begin position="311"/>
        <end position="331"/>
    </location>
</feature>
<dbReference type="GO" id="GO:0005886">
    <property type="term" value="C:plasma membrane"/>
    <property type="evidence" value="ECO:0007669"/>
    <property type="project" value="UniProtKB-SubCell"/>
</dbReference>
<dbReference type="OrthoDB" id="6500128at2759"/>
<dbReference type="InterPro" id="IPR003593">
    <property type="entry name" value="AAA+_ATPase"/>
</dbReference>
<dbReference type="PROSITE" id="PS50929">
    <property type="entry name" value="ABC_TM1F"/>
    <property type="match status" value="2"/>
</dbReference>
<dbReference type="FunFam" id="1.20.1560.10:FF:000066">
    <property type="entry name" value="ABC multidrug transporter (Eurofung)"/>
    <property type="match status" value="1"/>
</dbReference>
<feature type="transmembrane region" description="Helical" evidence="11">
    <location>
        <begin position="69"/>
        <end position="89"/>
    </location>
</feature>
<dbReference type="EMBL" id="JAATWM020000023">
    <property type="protein sequence ID" value="KAF9875181.1"/>
    <property type="molecule type" value="Genomic_DNA"/>
</dbReference>
<organism evidence="14 15">
    <name type="scientific">Colletotrichum karsti</name>
    <dbReference type="NCBI Taxonomy" id="1095194"/>
    <lineage>
        <taxon>Eukaryota</taxon>
        <taxon>Fungi</taxon>
        <taxon>Dikarya</taxon>
        <taxon>Ascomycota</taxon>
        <taxon>Pezizomycotina</taxon>
        <taxon>Sordariomycetes</taxon>
        <taxon>Hypocreomycetidae</taxon>
        <taxon>Glomerellales</taxon>
        <taxon>Glomerellaceae</taxon>
        <taxon>Colletotrichum</taxon>
        <taxon>Colletotrichum boninense species complex</taxon>
    </lineage>
</organism>
<dbReference type="PANTHER" id="PTHR24223">
    <property type="entry name" value="ATP-BINDING CASSETTE SUB-FAMILY C"/>
    <property type="match status" value="1"/>
</dbReference>
<feature type="transmembrane region" description="Helical" evidence="11">
    <location>
        <begin position="101"/>
        <end position="121"/>
    </location>
</feature>
<dbReference type="InterPro" id="IPR056227">
    <property type="entry name" value="TMD0_ABC"/>
</dbReference>
<feature type="transmembrane region" description="Helical" evidence="11">
    <location>
        <begin position="161"/>
        <end position="180"/>
    </location>
</feature>
<protein>
    <submittedName>
        <fullName evidence="14">ABC transporter</fullName>
    </submittedName>
</protein>
<evidence type="ECO:0000313" key="15">
    <source>
        <dbReference type="Proteomes" id="UP000781932"/>
    </source>
</evidence>
<dbReference type="Pfam" id="PF24357">
    <property type="entry name" value="TMD0_ABC"/>
    <property type="match status" value="1"/>
</dbReference>
<feature type="transmembrane region" description="Helical" evidence="11">
    <location>
        <begin position="888"/>
        <end position="912"/>
    </location>
</feature>
<accession>A0A9P6I725</accession>
<evidence type="ECO:0000256" key="2">
    <source>
        <dbReference type="ARBA" id="ARBA00009726"/>
    </source>
</evidence>
<feature type="transmembrane region" description="Helical" evidence="11">
    <location>
        <begin position="133"/>
        <end position="155"/>
    </location>
</feature>
<evidence type="ECO:0000256" key="3">
    <source>
        <dbReference type="ARBA" id="ARBA00022448"/>
    </source>
</evidence>
<dbReference type="InterPro" id="IPR044746">
    <property type="entry name" value="ABCC_6TM_D1"/>
</dbReference>
<evidence type="ECO:0000256" key="4">
    <source>
        <dbReference type="ARBA" id="ARBA00022475"/>
    </source>
</evidence>
<dbReference type="InterPro" id="IPR017871">
    <property type="entry name" value="ABC_transporter-like_CS"/>
</dbReference>
<dbReference type="CDD" id="cd18579">
    <property type="entry name" value="ABC_6TM_ABCC_D1"/>
    <property type="match status" value="1"/>
</dbReference>
<evidence type="ECO:0000256" key="9">
    <source>
        <dbReference type="ARBA" id="ARBA00023136"/>
    </source>
</evidence>
<evidence type="ECO:0000256" key="1">
    <source>
        <dbReference type="ARBA" id="ARBA00004651"/>
    </source>
</evidence>
<feature type="transmembrane region" description="Helical" evidence="11">
    <location>
        <begin position="406"/>
        <end position="425"/>
    </location>
</feature>
<keyword evidence="9 11" id="KW-0472">Membrane</keyword>
<evidence type="ECO:0000256" key="11">
    <source>
        <dbReference type="SAM" id="Phobius"/>
    </source>
</evidence>
<dbReference type="CDD" id="cd18580">
    <property type="entry name" value="ABC_6TM_ABCC_D2"/>
    <property type="match status" value="1"/>
</dbReference>
<dbReference type="FunFam" id="3.40.50.300:FF:002145">
    <property type="entry name" value="ABC transporter (MsbA subfamily)"/>
    <property type="match status" value="1"/>
</dbReference>
<keyword evidence="3" id="KW-0813">Transport</keyword>
<dbReference type="CDD" id="cd03244">
    <property type="entry name" value="ABCC_MRP_domain2"/>
    <property type="match status" value="1"/>
</dbReference>
<feature type="domain" description="ABC transporter" evidence="12">
    <location>
        <begin position="1210"/>
        <end position="1441"/>
    </location>
</feature>
<dbReference type="GO" id="GO:0016887">
    <property type="term" value="F:ATP hydrolysis activity"/>
    <property type="evidence" value="ECO:0007669"/>
    <property type="project" value="InterPro"/>
</dbReference>
<comment type="similarity">
    <text evidence="2">Belongs to the ABC transporter superfamily. ABCC family. Conjugate transporter (TC 3.A.1.208) subfamily.</text>
</comment>
<dbReference type="InterPro" id="IPR036640">
    <property type="entry name" value="ABC1_TM_sf"/>
</dbReference>
<evidence type="ECO:0000256" key="6">
    <source>
        <dbReference type="ARBA" id="ARBA00022741"/>
    </source>
</evidence>
<evidence type="ECO:0000256" key="10">
    <source>
        <dbReference type="ARBA" id="ARBA00023180"/>
    </source>
</evidence>
<reference evidence="14" key="1">
    <citation type="submission" date="2020-03" db="EMBL/GenBank/DDBJ databases">
        <authorList>
            <person name="He L."/>
        </authorList>
    </citation>
    <scope>NUCLEOTIDE SEQUENCE</scope>
    <source>
        <strain evidence="14">CkLH20</strain>
    </source>
</reference>
<keyword evidence="5 11" id="KW-0812">Transmembrane</keyword>
<feature type="transmembrane region" description="Helical" evidence="11">
    <location>
        <begin position="527"/>
        <end position="546"/>
    </location>
</feature>
<sequence length="1446" mass="159875">MANITTCPLGSDDQFGPRIDFDCRPFDFTLLFEDAVFQLVPATVFLLLIPVRLISLWRTPKKLTTYQLALWKLALLTVLTVAHLVFLILQTKTPAIRTKLSLAAGILNFIAVFVASFHSVLEDQRSIRPSDLLILYFSTSAILALPRLRSLWLIASVNSAKAVWTTILILTTLVVPLESIGKKKFLFPTYQSITKEEEISFWGRSFFTWLLPFFRLGYSRVIQVSDMPDIDADLSGEKAGYALETAWTKRKGEKHYPLLRASCYACRGTLFLGVITRLCLSAFTFCQPFLITATVGFMQTPKTPQSERYGQALVGAYVLTYFGLAVSRAAYSRQQYRFTTMLRAGLTSLIFRQTVSLKADDLKDSAAVTLMGTDVERIVTTFAMFHEIWASVLEVGIAVFLLQQQIAVASVVPVVISIVCVLGVIPISRNIGKAQTTWIEWVQKRVAVTATMIGDMKAIKMLGLHDVLSKVVLELRRVEISKSTRFRKLLLWQILVSNLPLEFAPFATFVIYSIIAVITKDQTLTSTNAFTALSLIGLLTSPLLYFCQYVPNIIQGVACFRRIEAFCLKTSKVSLEERSSSPYSIASIGSGVELAARSTARISEDAITSFHSADIAWSPDTDLVLQNLDLSISQGVTMVVGPVGSGKSCLLESILGETDIRDGSHVTPTDSLAYCPQNPWILNNTIRHNITCGLDFDPKWFQSVLAMCALAEDVSNMPEGDMYNVGSNGVGLSGGQRQRVALARAIYSRHRTVILDDVFSGLDSKSISQISTRLFAQDGHFRQNNISVILATHTRSLLRFADDVIALDDGNVVGQGPYEKVLTESPDVIAKSAESDNDSERTAEIQTLQSEIKTAVTRIETAKKEEEDRLRKNGSWSVYKYYFDQSGWIVLGLFLSATVIESFCAGFTTIWFQWWVEANGEHPNENLGKYLGVYAVLLVLNMTALTLECWLMFIRIINDTASGLHAELLQTSLSAPLSFFQSTDTGSITNRFSQDLNLIDMTLPSNAINFATNSCSCVIKLIILCVMGKYLATSVPLLVVVLYFIQRYYLRTSRQVRLLDIETKAPMYTHFLETLKGVATIRAYGWQNNFEGQAASLLNRSQKPHYMLACIQQWLALVLDLVVGALALIVVTMATSLTDKFSPGAIGVAMVLVLGFNQELAWTIRNWTALETSIGAVARIRQFAGETPSEQRDLGSSGAPPPGWPLKGAIEFENVTARYSLDTEATLKGLTLSIHPGQKVAVCGPSGSGKTSLILSLLQMIEVTEGSIQVDGIDLATLDRTEVRAHVNVIPQEPFFMPGTVRFNLDPHSRVSNEDIKTALDKVGLLGKIGMASGLDAELDAGEFSAGERQLLALARALVSKSQILVLDEATSSVDDVTESMMQKVIEKEFSQPTVISVIHRLRFVEKFDRILLLKQGNIVEWDAPGALLGRDSEFKRFFNAVQNSH</sequence>
<keyword evidence="8 11" id="KW-1133">Transmembrane helix</keyword>
<feature type="transmembrane region" description="Helical" evidence="11">
    <location>
        <begin position="35"/>
        <end position="57"/>
    </location>
</feature>
<dbReference type="GeneID" id="62163238"/>
<dbReference type="GO" id="GO:0140359">
    <property type="term" value="F:ABC-type transporter activity"/>
    <property type="evidence" value="ECO:0007669"/>
    <property type="project" value="InterPro"/>
</dbReference>
<evidence type="ECO:0000256" key="5">
    <source>
        <dbReference type="ARBA" id="ARBA00022692"/>
    </source>
</evidence>
<dbReference type="PROSITE" id="PS00211">
    <property type="entry name" value="ABC_TRANSPORTER_1"/>
    <property type="match status" value="2"/>
</dbReference>